<reference evidence="2 3" key="1">
    <citation type="submission" date="2018-12" db="EMBL/GenBank/DDBJ databases">
        <authorList>
            <consortium name="Pathogen Informatics"/>
        </authorList>
    </citation>
    <scope>NUCLEOTIDE SEQUENCE [LARGE SCALE GENOMIC DNA]</scope>
    <source>
        <strain evidence="2 3">NCTC11636</strain>
    </source>
</reference>
<dbReference type="InterPro" id="IPR021391">
    <property type="entry name" value="DUF3027"/>
</dbReference>
<dbReference type="KEGG" id="ahw:NCTC11636_02086"/>
<feature type="region of interest" description="Disordered" evidence="1">
    <location>
        <begin position="139"/>
        <end position="164"/>
    </location>
</feature>
<gene>
    <name evidence="2" type="ORF">NCTC11636_02086</name>
</gene>
<feature type="compositionally biased region" description="Basic and acidic residues" evidence="1">
    <location>
        <begin position="141"/>
        <end position="157"/>
    </location>
</feature>
<name>A0A3S4UYS2_9ACTO</name>
<dbReference type="EMBL" id="LR134350">
    <property type="protein sequence ID" value="VEG29526.1"/>
    <property type="molecule type" value="Genomic_DNA"/>
</dbReference>
<feature type="compositionally biased region" description="Basic and acidic residues" evidence="1">
    <location>
        <begin position="444"/>
        <end position="458"/>
    </location>
</feature>
<accession>A0A3S4UYS2</accession>
<feature type="compositionally biased region" description="Low complexity" evidence="1">
    <location>
        <begin position="324"/>
        <end position="334"/>
    </location>
</feature>
<evidence type="ECO:0000256" key="1">
    <source>
        <dbReference type="SAM" id="MobiDB-lite"/>
    </source>
</evidence>
<feature type="compositionally biased region" description="Low complexity" evidence="1">
    <location>
        <begin position="433"/>
        <end position="443"/>
    </location>
</feature>
<feature type="region of interest" description="Disordered" evidence="1">
    <location>
        <begin position="281"/>
        <end position="475"/>
    </location>
</feature>
<dbReference type="RefSeq" id="WP_232009723.1">
    <property type="nucleotide sequence ID" value="NZ_LR134350.1"/>
</dbReference>
<organism evidence="2 3">
    <name type="scientific">Actinomyces howellii</name>
    <dbReference type="NCBI Taxonomy" id="52771"/>
    <lineage>
        <taxon>Bacteria</taxon>
        <taxon>Bacillati</taxon>
        <taxon>Actinomycetota</taxon>
        <taxon>Actinomycetes</taxon>
        <taxon>Actinomycetales</taxon>
        <taxon>Actinomycetaceae</taxon>
        <taxon>Actinomyces</taxon>
    </lineage>
</organism>
<feature type="compositionally biased region" description="Basic and acidic residues" evidence="1">
    <location>
        <begin position="291"/>
        <end position="304"/>
    </location>
</feature>
<protein>
    <submittedName>
        <fullName evidence="2">Protein of uncharacterized function (DUF3027)</fullName>
    </submittedName>
</protein>
<evidence type="ECO:0000313" key="2">
    <source>
        <dbReference type="EMBL" id="VEG29526.1"/>
    </source>
</evidence>
<dbReference type="AlphaFoldDB" id="A0A3S4UYS2"/>
<keyword evidence="3" id="KW-1185">Reference proteome</keyword>
<evidence type="ECO:0000313" key="3">
    <source>
        <dbReference type="Proteomes" id="UP000266895"/>
    </source>
</evidence>
<feature type="compositionally biased region" description="Polar residues" evidence="1">
    <location>
        <begin position="398"/>
        <end position="424"/>
    </location>
</feature>
<feature type="compositionally biased region" description="Low complexity" evidence="1">
    <location>
        <begin position="368"/>
        <end position="379"/>
    </location>
</feature>
<proteinExistence type="predicted"/>
<dbReference type="Proteomes" id="UP000266895">
    <property type="component" value="Chromosome"/>
</dbReference>
<dbReference type="Pfam" id="PF11228">
    <property type="entry name" value="DUF3027"/>
    <property type="match status" value="1"/>
</dbReference>
<feature type="compositionally biased region" description="Low complexity" evidence="1">
    <location>
        <begin position="350"/>
        <end position="361"/>
    </location>
</feature>
<sequence>MNNAATHSSTAATTAVPPTAPAVERAGALPTPAAQAAAAKDRTLTSPAVLAAARSALECLTEPDAVGEHVAASLDAERTVTHLFDCTLAGYRGWRWAVTVARPPRGRSATICEMELLPGEDALLAPAWIPWADRLQPGDVSRSDRLPRRETDERLEPGWEATGDEEGDTVALDELDLGRARVLSAEGVSRAAQRWYDGDHGPDAEGVRKAHATCSTCGFFIRMAGPLRRVFGICANEWAADDGRVVSLDHGCGAHSETDLPDQGPEWPVVPSRLDEEAMEPLGTDGASIRGDADAGRPAPRQEADPDAPARSTGSREPDEPAEAARAADGAGQPRPRPGDPGDPAEADDQAPGPATGPAEAAEPRTDGAAAPAPGAQPAVEEPDAPTASAQDAGEQTPEPSGSDAAQDTGSSAAGSETDPSASGSAEDRAAAARDAVADLAAELGEHQPARPATERVTSEGITLAELEAHLPDHR</sequence>